<reference evidence="6" key="2">
    <citation type="journal article" date="2019" name="IMA Fungus">
        <title>Genome sequencing and comparison of five Tilletia species to identify candidate genes for the detection of regulated species infecting wheat.</title>
        <authorList>
            <person name="Nguyen H.D.T."/>
            <person name="Sultana T."/>
            <person name="Kesanakurti P."/>
            <person name="Hambleton S."/>
        </authorList>
    </citation>
    <scope>NUCLEOTIDE SEQUENCE</scope>
    <source>
        <strain evidence="6">DAOMC 236426</strain>
    </source>
</reference>
<keyword evidence="7" id="KW-1185">Reference proteome</keyword>
<feature type="domain" description="RecQ mediated genome instability protein 1 OB-fold" evidence="4">
    <location>
        <begin position="248"/>
        <end position="287"/>
    </location>
</feature>
<dbReference type="Pfam" id="PF08585">
    <property type="entry name" value="RMI1_N_C"/>
    <property type="match status" value="2"/>
</dbReference>
<sequence length="314" mass="34607">MASAGSSSRNQPATNSVVPAVLSSWLRARYPTMTVRQEWLEGCVEYLLESALPARPTDRTLIRQTNQQLLHADLADSTENGVLPADVLTRHKHRLGERNRGILLQIVGIMDVGIPAQTQLDVLAALKEARLAPPRLPHSNSNQAASGAAAEHDRRQREDRQQAAEDQAQQQEGEEDHMSAFHSSETQLASLSNPTIYPRSLIRLHLSDGHAELLLPAFEHSRIEALSMNGRREDEEGGEEVREQGPQRTLLGCKVLLKGSEVRRGQVLLRPGEVEILGGSIPELEARAEYILTNSLRVRLGKSPEPEEEPPGQG</sequence>
<protein>
    <recommendedName>
        <fullName evidence="2">RecQ-mediated genome instability protein 1</fullName>
    </recommendedName>
</protein>
<dbReference type="GO" id="GO:0000712">
    <property type="term" value="P:resolution of meiotic recombination intermediates"/>
    <property type="evidence" value="ECO:0007669"/>
    <property type="project" value="TreeGrafter"/>
</dbReference>
<evidence type="ECO:0000313" key="6">
    <source>
        <dbReference type="EMBL" id="KAE8249709.1"/>
    </source>
</evidence>
<evidence type="ECO:0000259" key="5">
    <source>
        <dbReference type="Pfam" id="PF21000"/>
    </source>
</evidence>
<name>A0A8X7SXX4_9BASI</name>
<dbReference type="PANTHER" id="PTHR14790:SF15">
    <property type="entry name" value="RECQ-MEDIATED GENOME INSTABILITY PROTEIN 1"/>
    <property type="match status" value="1"/>
</dbReference>
<feature type="compositionally biased region" description="Basic and acidic residues" evidence="3">
    <location>
        <begin position="150"/>
        <end position="163"/>
    </location>
</feature>
<reference evidence="6" key="1">
    <citation type="submission" date="2016-04" db="EMBL/GenBank/DDBJ databases">
        <authorList>
            <person name="Nguyen H.D."/>
            <person name="Samba Siva P."/>
            <person name="Cullis J."/>
            <person name="Levesque C.A."/>
            <person name="Hambleton S."/>
        </authorList>
    </citation>
    <scope>NUCLEOTIDE SEQUENCE</scope>
    <source>
        <strain evidence="6">DAOMC 236426</strain>
    </source>
</reference>
<dbReference type="EMBL" id="LWDE02000268">
    <property type="protein sequence ID" value="KAE8249709.1"/>
    <property type="molecule type" value="Genomic_DNA"/>
</dbReference>
<dbReference type="Pfam" id="PF21000">
    <property type="entry name" value="RMI1_N_N"/>
    <property type="match status" value="1"/>
</dbReference>
<feature type="domain" description="RecQ mediated genome instability protein 1 OB-fold" evidence="4">
    <location>
        <begin position="83"/>
        <end position="228"/>
    </location>
</feature>
<dbReference type="Gene3D" id="2.40.50.770">
    <property type="entry name" value="RecQ-mediated genome instability protein Rmi1, C-terminal domain"/>
    <property type="match status" value="1"/>
</dbReference>
<dbReference type="InterPro" id="IPR042470">
    <property type="entry name" value="RMI1_N_C_sf"/>
</dbReference>
<feature type="domain" description="RMI1 N-terminal" evidence="5">
    <location>
        <begin position="26"/>
        <end position="77"/>
    </location>
</feature>
<accession>A0A8X7SXX4</accession>
<dbReference type="GO" id="GO:0016604">
    <property type="term" value="C:nuclear body"/>
    <property type="evidence" value="ECO:0007669"/>
    <property type="project" value="TreeGrafter"/>
</dbReference>
<feature type="region of interest" description="Disordered" evidence="3">
    <location>
        <begin position="133"/>
        <end position="189"/>
    </location>
</feature>
<evidence type="ECO:0000256" key="1">
    <source>
        <dbReference type="ARBA" id="ARBA00006395"/>
    </source>
</evidence>
<evidence type="ECO:0000256" key="3">
    <source>
        <dbReference type="SAM" id="MobiDB-lite"/>
    </source>
</evidence>
<comment type="similarity">
    <text evidence="1">Belongs to the RMI1 family.</text>
</comment>
<evidence type="ECO:0000259" key="4">
    <source>
        <dbReference type="Pfam" id="PF08585"/>
    </source>
</evidence>
<organism evidence="6 7">
    <name type="scientific">Tilletia controversa</name>
    <name type="common">dwarf bunt fungus</name>
    <dbReference type="NCBI Taxonomy" id="13291"/>
    <lineage>
        <taxon>Eukaryota</taxon>
        <taxon>Fungi</taxon>
        <taxon>Dikarya</taxon>
        <taxon>Basidiomycota</taxon>
        <taxon>Ustilaginomycotina</taxon>
        <taxon>Exobasidiomycetes</taxon>
        <taxon>Tilletiales</taxon>
        <taxon>Tilletiaceae</taxon>
        <taxon>Tilletia</taxon>
    </lineage>
</organism>
<evidence type="ECO:0000256" key="2">
    <source>
        <dbReference type="ARBA" id="ARBA00018987"/>
    </source>
</evidence>
<comment type="caution">
    <text evidence="6">The sequence shown here is derived from an EMBL/GenBank/DDBJ whole genome shotgun (WGS) entry which is preliminary data.</text>
</comment>
<feature type="compositionally biased region" description="Low complexity" evidence="3">
    <location>
        <begin position="139"/>
        <end position="149"/>
    </location>
</feature>
<dbReference type="InterPro" id="IPR013894">
    <property type="entry name" value="RMI1_OB"/>
</dbReference>
<dbReference type="PANTHER" id="PTHR14790">
    <property type="entry name" value="RECQ-MEDIATED GENOME INSTABILITY PROTEIN 1 RMI1"/>
    <property type="match status" value="1"/>
</dbReference>
<dbReference type="SMART" id="SM01161">
    <property type="entry name" value="DUF1767"/>
    <property type="match status" value="1"/>
</dbReference>
<dbReference type="GO" id="GO:0031422">
    <property type="term" value="C:RecQ family helicase-topoisomerase III complex"/>
    <property type="evidence" value="ECO:0007669"/>
    <property type="project" value="TreeGrafter"/>
</dbReference>
<dbReference type="InterPro" id="IPR049363">
    <property type="entry name" value="RMI1_N"/>
</dbReference>
<dbReference type="AlphaFoldDB" id="A0A8X7SXX4"/>
<dbReference type="Proteomes" id="UP000077684">
    <property type="component" value="Unassembled WGS sequence"/>
</dbReference>
<dbReference type="GO" id="GO:0000724">
    <property type="term" value="P:double-strand break repair via homologous recombination"/>
    <property type="evidence" value="ECO:0007669"/>
    <property type="project" value="TreeGrafter"/>
</dbReference>
<gene>
    <name evidence="6" type="ORF">A4X06_0g3101</name>
</gene>
<proteinExistence type="inferred from homology"/>
<evidence type="ECO:0000313" key="7">
    <source>
        <dbReference type="Proteomes" id="UP000077684"/>
    </source>
</evidence>